<dbReference type="CDD" id="cd14014">
    <property type="entry name" value="STKc_PknB_like"/>
    <property type="match status" value="1"/>
</dbReference>
<evidence type="ECO:0000256" key="7">
    <source>
        <dbReference type="ARBA" id="ARBA00022741"/>
    </source>
</evidence>
<comment type="catalytic activity">
    <reaction evidence="12">
        <text>L-threonyl-[protein] + ATP = O-phospho-L-threonyl-[protein] + ADP + H(+)</text>
        <dbReference type="Rhea" id="RHEA:46608"/>
        <dbReference type="Rhea" id="RHEA-COMP:11060"/>
        <dbReference type="Rhea" id="RHEA-COMP:11605"/>
        <dbReference type="ChEBI" id="CHEBI:15378"/>
        <dbReference type="ChEBI" id="CHEBI:30013"/>
        <dbReference type="ChEBI" id="CHEBI:30616"/>
        <dbReference type="ChEBI" id="CHEBI:61977"/>
        <dbReference type="ChEBI" id="CHEBI:456216"/>
        <dbReference type="EC" id="2.7.11.1"/>
    </reaction>
</comment>
<keyword evidence="6" id="KW-0812">Transmembrane</keyword>
<keyword evidence="9 14" id="KW-0067">ATP-binding</keyword>
<dbReference type="InterPro" id="IPR008271">
    <property type="entry name" value="Ser/Thr_kinase_AS"/>
</dbReference>
<dbReference type="Gene3D" id="3.40.1000.70">
    <property type="entry name" value="PknH-like extracellular domain"/>
    <property type="match status" value="1"/>
</dbReference>
<evidence type="ECO:0000313" key="17">
    <source>
        <dbReference type="EMBL" id="MCP9273395.1"/>
    </source>
</evidence>
<dbReference type="Gene3D" id="3.30.200.20">
    <property type="entry name" value="Phosphorylase Kinase, domain 1"/>
    <property type="match status" value="1"/>
</dbReference>
<dbReference type="InterPro" id="IPR038232">
    <property type="entry name" value="PknH-like_Extracell_sf"/>
</dbReference>
<organism evidence="17 18">
    <name type="scientific">Mycolicibacterium arenosum</name>
    <dbReference type="NCBI Taxonomy" id="2952157"/>
    <lineage>
        <taxon>Bacteria</taxon>
        <taxon>Bacillati</taxon>
        <taxon>Actinomycetota</taxon>
        <taxon>Actinomycetes</taxon>
        <taxon>Mycobacteriales</taxon>
        <taxon>Mycobacteriaceae</taxon>
        <taxon>Mycolicibacterium</taxon>
    </lineage>
</organism>
<evidence type="ECO:0000256" key="14">
    <source>
        <dbReference type="PROSITE-ProRule" id="PRU10141"/>
    </source>
</evidence>
<accession>A0ABT1M3F4</accession>
<dbReference type="PROSITE" id="PS00107">
    <property type="entry name" value="PROTEIN_KINASE_ATP"/>
    <property type="match status" value="1"/>
</dbReference>
<keyword evidence="5" id="KW-0808">Transferase</keyword>
<dbReference type="PROSITE" id="PS00108">
    <property type="entry name" value="PROTEIN_KINASE_ST"/>
    <property type="match status" value="1"/>
</dbReference>
<feature type="compositionally biased region" description="Pro residues" evidence="15">
    <location>
        <begin position="295"/>
        <end position="305"/>
    </location>
</feature>
<evidence type="ECO:0000256" key="9">
    <source>
        <dbReference type="ARBA" id="ARBA00022840"/>
    </source>
</evidence>
<evidence type="ECO:0000256" key="10">
    <source>
        <dbReference type="ARBA" id="ARBA00022989"/>
    </source>
</evidence>
<name>A0ABT1M3F4_9MYCO</name>
<evidence type="ECO:0000313" key="18">
    <source>
        <dbReference type="Proteomes" id="UP001651690"/>
    </source>
</evidence>
<comment type="catalytic activity">
    <reaction evidence="13">
        <text>L-seryl-[protein] + ATP = O-phospho-L-seryl-[protein] + ADP + H(+)</text>
        <dbReference type="Rhea" id="RHEA:17989"/>
        <dbReference type="Rhea" id="RHEA-COMP:9863"/>
        <dbReference type="Rhea" id="RHEA-COMP:11604"/>
        <dbReference type="ChEBI" id="CHEBI:15378"/>
        <dbReference type="ChEBI" id="CHEBI:29999"/>
        <dbReference type="ChEBI" id="CHEBI:30616"/>
        <dbReference type="ChEBI" id="CHEBI:83421"/>
        <dbReference type="ChEBI" id="CHEBI:456216"/>
        <dbReference type="EC" id="2.7.11.1"/>
    </reaction>
</comment>
<dbReference type="PANTHER" id="PTHR43289:SF6">
    <property type="entry name" value="SERINE_THREONINE-PROTEIN KINASE NEKL-3"/>
    <property type="match status" value="1"/>
</dbReference>
<keyword evidence="7 14" id="KW-0547">Nucleotide-binding</keyword>
<dbReference type="InterPro" id="IPR011009">
    <property type="entry name" value="Kinase-like_dom_sf"/>
</dbReference>
<feature type="binding site" evidence="14">
    <location>
        <position position="38"/>
    </location>
    <ligand>
        <name>ATP</name>
        <dbReference type="ChEBI" id="CHEBI:30616"/>
    </ligand>
</feature>
<keyword evidence="18" id="KW-1185">Reference proteome</keyword>
<dbReference type="InterPro" id="IPR000719">
    <property type="entry name" value="Prot_kinase_dom"/>
</dbReference>
<dbReference type="Pfam" id="PF14032">
    <property type="entry name" value="PknH_C"/>
    <property type="match status" value="1"/>
</dbReference>
<gene>
    <name evidence="17" type="ORF">NM203_14485</name>
</gene>
<dbReference type="EMBL" id="JANDBD010000005">
    <property type="protein sequence ID" value="MCP9273395.1"/>
    <property type="molecule type" value="Genomic_DNA"/>
</dbReference>
<evidence type="ECO:0000259" key="16">
    <source>
        <dbReference type="PROSITE" id="PS50011"/>
    </source>
</evidence>
<proteinExistence type="predicted"/>
<evidence type="ECO:0000256" key="13">
    <source>
        <dbReference type="ARBA" id="ARBA00048679"/>
    </source>
</evidence>
<dbReference type="GO" id="GO:0016301">
    <property type="term" value="F:kinase activity"/>
    <property type="evidence" value="ECO:0007669"/>
    <property type="project" value="UniProtKB-KW"/>
</dbReference>
<sequence length="572" mass="60927">MDQRQFGPYQLKDLLGRGGMGEVYRAYDTSTDRVVAIKVLTKNYAEDAHFQQRFLREARAAASLNEPHVIPIHRFGEIDGRLYVDMRFIEGRDLQAVLSNRPIDPTRAVSIVEQIAAALSAAHEIGLVHRDVKPSNILVTARDFAYLIDFGIARASNQTSMTSAGQAVGTLAYMAPERFSTSQGDARSDVYALACVLCESLTGRTPFAGTSMQEVITNHLVNPPPKPSEAGLPHAFDDVIATGLAKDPAHRYQTTDDLARAARRALTAGAPRVGSSTTDVIRQRPPVPTAAMPSRPAPTSFPPVRPVQAATFHSGPADVHPPSGPVAARPRPPRTPWWKQRIVAVAAVIATAVTAASITGLIVANQPDPVEPIVNSGVKPPAPPTPERTIDESLLSARDIGTAMGLKDVAKSSRLDRLINTVAVTPPQCEVVVAPDPTAYGSTGFAETRLTQMVAPGDGVAPGATQALYRYASEERAGAVFADAVPKWKACLDQDITVTSPTSAPTITTATDFSTGANSVSVVLRTQGNPAGYTCQHVASAVADYVIEVVACNFDVRDQGGDIVKRIGQRIE</sequence>
<evidence type="ECO:0000256" key="15">
    <source>
        <dbReference type="SAM" id="MobiDB-lite"/>
    </source>
</evidence>
<comment type="caution">
    <text evidence="17">The sequence shown here is derived from an EMBL/GenBank/DDBJ whole genome shotgun (WGS) entry which is preliminary data.</text>
</comment>
<dbReference type="PANTHER" id="PTHR43289">
    <property type="entry name" value="MITOGEN-ACTIVATED PROTEIN KINASE KINASE KINASE 20-RELATED"/>
    <property type="match status" value="1"/>
</dbReference>
<evidence type="ECO:0000256" key="5">
    <source>
        <dbReference type="ARBA" id="ARBA00022679"/>
    </source>
</evidence>
<keyword evidence="11" id="KW-0472">Membrane</keyword>
<keyword evidence="10" id="KW-1133">Transmembrane helix</keyword>
<reference evidence="17 18" key="1">
    <citation type="submission" date="2022-06" db="EMBL/GenBank/DDBJ databases">
        <title>Mycolicibacterium sp. CAU 1645 isolated from seawater.</title>
        <authorList>
            <person name="Kim W."/>
        </authorList>
    </citation>
    <scope>NUCLEOTIDE SEQUENCE [LARGE SCALE GENOMIC DNA]</scope>
    <source>
        <strain evidence="17 18">CAU 1645</strain>
    </source>
</reference>
<keyword evidence="4" id="KW-0723">Serine/threonine-protein kinase</keyword>
<dbReference type="Pfam" id="PF00069">
    <property type="entry name" value="Pkinase"/>
    <property type="match status" value="1"/>
</dbReference>
<dbReference type="SMART" id="SM00220">
    <property type="entry name" value="S_TKc"/>
    <property type="match status" value="1"/>
</dbReference>
<dbReference type="Proteomes" id="UP001651690">
    <property type="component" value="Unassembled WGS sequence"/>
</dbReference>
<feature type="region of interest" description="Disordered" evidence="15">
    <location>
        <begin position="269"/>
        <end position="331"/>
    </location>
</feature>
<dbReference type="RefSeq" id="WP_255060688.1">
    <property type="nucleotide sequence ID" value="NZ_JANDBD010000005.1"/>
</dbReference>
<evidence type="ECO:0000256" key="3">
    <source>
        <dbReference type="ARBA" id="ARBA00022475"/>
    </source>
</evidence>
<evidence type="ECO:0000256" key="11">
    <source>
        <dbReference type="ARBA" id="ARBA00023136"/>
    </source>
</evidence>
<dbReference type="PROSITE" id="PS50011">
    <property type="entry name" value="PROTEIN_KINASE_DOM"/>
    <property type="match status" value="1"/>
</dbReference>
<evidence type="ECO:0000256" key="8">
    <source>
        <dbReference type="ARBA" id="ARBA00022777"/>
    </source>
</evidence>
<dbReference type="SUPFAM" id="SSF56112">
    <property type="entry name" value="Protein kinase-like (PK-like)"/>
    <property type="match status" value="1"/>
</dbReference>
<evidence type="ECO:0000256" key="1">
    <source>
        <dbReference type="ARBA" id="ARBA00004162"/>
    </source>
</evidence>
<evidence type="ECO:0000256" key="2">
    <source>
        <dbReference type="ARBA" id="ARBA00012513"/>
    </source>
</evidence>
<keyword evidence="3" id="KW-1003">Cell membrane</keyword>
<feature type="domain" description="Protein kinase" evidence="16">
    <location>
        <begin position="9"/>
        <end position="266"/>
    </location>
</feature>
<keyword evidence="8 17" id="KW-0418">Kinase</keyword>
<evidence type="ECO:0000256" key="4">
    <source>
        <dbReference type="ARBA" id="ARBA00022527"/>
    </source>
</evidence>
<dbReference type="InterPro" id="IPR026954">
    <property type="entry name" value="PknH-like_Extracell"/>
</dbReference>
<evidence type="ECO:0000256" key="6">
    <source>
        <dbReference type="ARBA" id="ARBA00022692"/>
    </source>
</evidence>
<dbReference type="InterPro" id="IPR017441">
    <property type="entry name" value="Protein_kinase_ATP_BS"/>
</dbReference>
<protein>
    <recommendedName>
        <fullName evidence="2">non-specific serine/threonine protein kinase</fullName>
        <ecNumber evidence="2">2.7.11.1</ecNumber>
    </recommendedName>
</protein>
<evidence type="ECO:0000256" key="12">
    <source>
        <dbReference type="ARBA" id="ARBA00047899"/>
    </source>
</evidence>
<dbReference type="EC" id="2.7.11.1" evidence="2"/>
<comment type="subcellular location">
    <subcellularLocation>
        <location evidence="1">Cell membrane</location>
        <topology evidence="1">Single-pass membrane protein</topology>
    </subcellularLocation>
</comment>
<dbReference type="Gene3D" id="1.10.510.10">
    <property type="entry name" value="Transferase(Phosphotransferase) domain 1"/>
    <property type="match status" value="1"/>
</dbReference>